<dbReference type="Pfam" id="PF25886">
    <property type="entry name" value="Msy1"/>
    <property type="match status" value="1"/>
</dbReference>
<evidence type="ECO:0000256" key="4">
    <source>
        <dbReference type="ARBA" id="ARBA00022989"/>
    </source>
</evidence>
<dbReference type="GO" id="GO:0005262">
    <property type="term" value="F:calcium channel activity"/>
    <property type="evidence" value="ECO:0007669"/>
    <property type="project" value="TreeGrafter"/>
</dbReference>
<dbReference type="OrthoDB" id="544685at2759"/>
<dbReference type="Proteomes" id="UP000054270">
    <property type="component" value="Unassembled WGS sequence"/>
</dbReference>
<evidence type="ECO:0000313" key="9">
    <source>
        <dbReference type="EMBL" id="KJA27726.1"/>
    </source>
</evidence>
<dbReference type="SUPFAM" id="SSF50182">
    <property type="entry name" value="Sm-like ribonucleoproteins"/>
    <property type="match status" value="1"/>
</dbReference>
<dbReference type="AlphaFoldDB" id="A0A0D2PGV5"/>
<dbReference type="Pfam" id="PF13405">
    <property type="entry name" value="EF-hand_6"/>
    <property type="match status" value="1"/>
</dbReference>
<keyword evidence="10" id="KW-1185">Reference proteome</keyword>
<feature type="compositionally biased region" description="Low complexity" evidence="6">
    <location>
        <begin position="297"/>
        <end position="308"/>
    </location>
</feature>
<feature type="compositionally biased region" description="Low complexity" evidence="6">
    <location>
        <begin position="39"/>
        <end position="51"/>
    </location>
</feature>
<dbReference type="InterPro" id="IPR023408">
    <property type="entry name" value="MscS_beta-dom_sf"/>
</dbReference>
<organism evidence="9 10">
    <name type="scientific">Hypholoma sublateritium (strain FD-334 SS-4)</name>
    <dbReference type="NCBI Taxonomy" id="945553"/>
    <lineage>
        <taxon>Eukaryota</taxon>
        <taxon>Fungi</taxon>
        <taxon>Dikarya</taxon>
        <taxon>Basidiomycota</taxon>
        <taxon>Agaricomycotina</taxon>
        <taxon>Agaricomycetes</taxon>
        <taxon>Agaricomycetidae</taxon>
        <taxon>Agaricales</taxon>
        <taxon>Agaricineae</taxon>
        <taxon>Strophariaceae</taxon>
        <taxon>Hypholoma</taxon>
    </lineage>
</organism>
<keyword evidence="3" id="KW-0106">Calcium</keyword>
<sequence length="725" mass="81305">MPTDKVEGPAISYKQGKKHPRKEEFNPPPSLQTERKPSDSGSDTNSATTTDTSDEFNWSEEDSTDAVNQERVRAKRGRRVWLAFMKLARPVRVFLVCLLGVAISITPLVVVNVRFNDSFAKMQVHVWSFWVALIWSTACATYILVDFIPHLVILITTLFGGTTERLKIQVDVTWAVKAWLKLLLDVTWTWIALSVLRTVYNPPGTYWTVVNRVMQALFSASVVLFIEKLFLQFIAINFHEKALADRLAENRLGLKALDRLSNAHSPVTTKRVPYTKRGHKPANSSVGFFDLPAESFPNSSTPETTPETQPAHMTQGISPQSNRLPKRKKKAMTSVIVDQVGGAIGQITLKNSKFHKEGDFGGLHSARRLARKLFSALGGINPPRSHLVVEDFYPYFRSTVDAHDAFNLFDKDGNGDISKSEMRDAVQRIYLERKALAAGLKDVGSIVAKLDGVLLVIALIVIIFLVLLIFNRSNTLASLVPLASIVLGFSFIFGNSAATLFESLIFIFSTHVFDVGDLVMIDDQVLFVKEFGLFSTTFRRVDGQEVIAPNSLLSSSKLVHNLRRSKSMWETTALNVSYETPMEAIEQLRTKITTYVASNNREWSDCALNIDKMEFQNAIYLNVSMEHRPNWQDWGGRWTRRTAFMRYLKTVLEELEIRYTMPIQPIILPQSNSLCPPQTTHLKSPPHGPRTTDPSLPNVGNAGLFRGGEYGRPAGPVFRDGVPSF</sequence>
<feature type="compositionally biased region" description="Acidic residues" evidence="6">
    <location>
        <begin position="52"/>
        <end position="63"/>
    </location>
</feature>
<feature type="region of interest" description="Disordered" evidence="6">
    <location>
        <begin position="297"/>
        <end position="329"/>
    </location>
</feature>
<comment type="subcellular location">
    <subcellularLocation>
        <location evidence="1">Membrane</location>
    </subcellularLocation>
</comment>
<dbReference type="PROSITE" id="PS00018">
    <property type="entry name" value="EF_HAND_1"/>
    <property type="match status" value="1"/>
</dbReference>
<dbReference type="InterPro" id="IPR002048">
    <property type="entry name" value="EF_hand_dom"/>
</dbReference>
<gene>
    <name evidence="9" type="ORF">HYPSUDRAFT_34854</name>
</gene>
<dbReference type="InterPro" id="IPR018247">
    <property type="entry name" value="EF_Hand_1_Ca_BS"/>
</dbReference>
<keyword evidence="4 7" id="KW-1133">Transmembrane helix</keyword>
<dbReference type="OMA" id="YNTPLET"/>
<evidence type="ECO:0000256" key="1">
    <source>
        <dbReference type="ARBA" id="ARBA00004370"/>
    </source>
</evidence>
<evidence type="ECO:0000256" key="5">
    <source>
        <dbReference type="ARBA" id="ARBA00023136"/>
    </source>
</evidence>
<dbReference type="InterPro" id="IPR058650">
    <property type="entry name" value="Msy1/2-like"/>
</dbReference>
<dbReference type="GO" id="GO:0006874">
    <property type="term" value="P:intracellular calcium ion homeostasis"/>
    <property type="evidence" value="ECO:0007669"/>
    <property type="project" value="TreeGrafter"/>
</dbReference>
<keyword evidence="2 7" id="KW-0812">Transmembrane</keyword>
<evidence type="ECO:0000313" key="10">
    <source>
        <dbReference type="Proteomes" id="UP000054270"/>
    </source>
</evidence>
<dbReference type="Gene3D" id="1.10.238.10">
    <property type="entry name" value="EF-hand"/>
    <property type="match status" value="1"/>
</dbReference>
<dbReference type="Gene3D" id="2.30.30.60">
    <property type="match status" value="1"/>
</dbReference>
<dbReference type="PANTHER" id="PTHR31323:SF11">
    <property type="entry name" value="EF-HAND DOMAIN-CONTAINING PROTEIN"/>
    <property type="match status" value="1"/>
</dbReference>
<feature type="transmembrane region" description="Helical" evidence="7">
    <location>
        <begin position="476"/>
        <end position="501"/>
    </location>
</feature>
<dbReference type="InterPro" id="IPR010920">
    <property type="entry name" value="LSM_dom_sf"/>
</dbReference>
<feature type="transmembrane region" description="Helical" evidence="7">
    <location>
        <begin position="127"/>
        <end position="160"/>
    </location>
</feature>
<feature type="transmembrane region" description="Helical" evidence="7">
    <location>
        <begin position="450"/>
        <end position="470"/>
    </location>
</feature>
<dbReference type="GO" id="GO:0005509">
    <property type="term" value="F:calcium ion binding"/>
    <property type="evidence" value="ECO:0007669"/>
    <property type="project" value="InterPro"/>
</dbReference>
<feature type="transmembrane region" description="Helical" evidence="7">
    <location>
        <begin position="93"/>
        <end position="115"/>
    </location>
</feature>
<protein>
    <recommendedName>
        <fullName evidence="8">EF-hand domain-containing protein</fullName>
    </recommendedName>
</protein>
<evidence type="ECO:0000256" key="3">
    <source>
        <dbReference type="ARBA" id="ARBA00022837"/>
    </source>
</evidence>
<proteinExistence type="predicted"/>
<reference evidence="10" key="1">
    <citation type="submission" date="2014-04" db="EMBL/GenBank/DDBJ databases">
        <title>Evolutionary Origins and Diversification of the Mycorrhizal Mutualists.</title>
        <authorList>
            <consortium name="DOE Joint Genome Institute"/>
            <consortium name="Mycorrhizal Genomics Consortium"/>
            <person name="Kohler A."/>
            <person name="Kuo A."/>
            <person name="Nagy L.G."/>
            <person name="Floudas D."/>
            <person name="Copeland A."/>
            <person name="Barry K.W."/>
            <person name="Cichocki N."/>
            <person name="Veneault-Fourrey C."/>
            <person name="LaButti K."/>
            <person name="Lindquist E.A."/>
            <person name="Lipzen A."/>
            <person name="Lundell T."/>
            <person name="Morin E."/>
            <person name="Murat C."/>
            <person name="Riley R."/>
            <person name="Ohm R."/>
            <person name="Sun H."/>
            <person name="Tunlid A."/>
            <person name="Henrissat B."/>
            <person name="Grigoriev I.V."/>
            <person name="Hibbett D.S."/>
            <person name="Martin F."/>
        </authorList>
    </citation>
    <scope>NUCLEOTIDE SEQUENCE [LARGE SCALE GENOMIC DNA]</scope>
    <source>
        <strain evidence="10">FD-334 SS-4</strain>
    </source>
</reference>
<dbReference type="InterPro" id="IPR011992">
    <property type="entry name" value="EF-hand-dom_pair"/>
</dbReference>
<dbReference type="SUPFAM" id="SSF47473">
    <property type="entry name" value="EF-hand"/>
    <property type="match status" value="1"/>
</dbReference>
<keyword evidence="5 7" id="KW-0472">Membrane</keyword>
<dbReference type="PROSITE" id="PS50222">
    <property type="entry name" value="EF_HAND_2"/>
    <property type="match status" value="1"/>
</dbReference>
<feature type="region of interest" description="Disordered" evidence="6">
    <location>
        <begin position="676"/>
        <end position="697"/>
    </location>
</feature>
<feature type="compositionally biased region" description="Polar residues" evidence="6">
    <location>
        <begin position="311"/>
        <end position="323"/>
    </location>
</feature>
<evidence type="ECO:0000256" key="7">
    <source>
        <dbReference type="SAM" id="Phobius"/>
    </source>
</evidence>
<dbReference type="GO" id="GO:0016020">
    <property type="term" value="C:membrane"/>
    <property type="evidence" value="ECO:0007669"/>
    <property type="project" value="UniProtKB-SubCell"/>
</dbReference>
<dbReference type="Pfam" id="PF00924">
    <property type="entry name" value="MS_channel_2nd"/>
    <property type="match status" value="1"/>
</dbReference>
<dbReference type="EMBL" id="KN817523">
    <property type="protein sequence ID" value="KJA27726.1"/>
    <property type="molecule type" value="Genomic_DNA"/>
</dbReference>
<dbReference type="SMART" id="SM00054">
    <property type="entry name" value="EFh"/>
    <property type="match status" value="1"/>
</dbReference>
<dbReference type="STRING" id="945553.A0A0D2PGV5"/>
<evidence type="ECO:0000256" key="2">
    <source>
        <dbReference type="ARBA" id="ARBA00022692"/>
    </source>
</evidence>
<dbReference type="InterPro" id="IPR006685">
    <property type="entry name" value="MscS_channel_2nd"/>
</dbReference>
<feature type="region of interest" description="Disordered" evidence="6">
    <location>
        <begin position="1"/>
        <end position="63"/>
    </location>
</feature>
<accession>A0A0D2PGV5</accession>
<evidence type="ECO:0000259" key="8">
    <source>
        <dbReference type="PROSITE" id="PS50222"/>
    </source>
</evidence>
<feature type="domain" description="EF-hand" evidence="8">
    <location>
        <begin position="397"/>
        <end position="432"/>
    </location>
</feature>
<dbReference type="PANTHER" id="PTHR31323">
    <property type="entry name" value="MECHANOSENSITIVE ION CHANNEL PROTEIN MSY2"/>
    <property type="match status" value="1"/>
</dbReference>
<name>A0A0D2PGV5_HYPSF</name>
<evidence type="ECO:0000256" key="6">
    <source>
        <dbReference type="SAM" id="MobiDB-lite"/>
    </source>
</evidence>